<keyword evidence="1" id="KW-0732">Signal</keyword>
<feature type="transmembrane region" description="Helical" evidence="3">
    <location>
        <begin position="107"/>
        <end position="128"/>
    </location>
</feature>
<gene>
    <name evidence="5" type="ORF">C8261_09505</name>
</gene>
<feature type="transmembrane region" description="Helical" evidence="3">
    <location>
        <begin position="256"/>
        <end position="279"/>
    </location>
</feature>
<dbReference type="Pfam" id="PF12849">
    <property type="entry name" value="PBP_like_2"/>
    <property type="match status" value="1"/>
</dbReference>
<evidence type="ECO:0000256" key="2">
    <source>
        <dbReference type="SAM" id="MobiDB-lite"/>
    </source>
</evidence>
<evidence type="ECO:0000256" key="3">
    <source>
        <dbReference type="SAM" id="Phobius"/>
    </source>
</evidence>
<dbReference type="PROSITE" id="PS50885">
    <property type="entry name" value="HAMP"/>
    <property type="match status" value="1"/>
</dbReference>
<dbReference type="CDD" id="cd06225">
    <property type="entry name" value="HAMP"/>
    <property type="match status" value="1"/>
</dbReference>
<dbReference type="GO" id="GO:0007165">
    <property type="term" value="P:signal transduction"/>
    <property type="evidence" value="ECO:0007669"/>
    <property type="project" value="InterPro"/>
</dbReference>
<dbReference type="PANTHER" id="PTHR30570:SF1">
    <property type="entry name" value="PHOSPHATE-BINDING PROTEIN PSTS"/>
    <property type="match status" value="1"/>
</dbReference>
<dbReference type="GO" id="GO:0016020">
    <property type="term" value="C:membrane"/>
    <property type="evidence" value="ECO:0007669"/>
    <property type="project" value="InterPro"/>
</dbReference>
<feature type="domain" description="HAMP" evidence="4">
    <location>
        <begin position="276"/>
        <end position="330"/>
    </location>
</feature>
<keyword evidence="3" id="KW-1133">Transmembrane helix</keyword>
<feature type="compositionally biased region" description="Pro residues" evidence="2">
    <location>
        <begin position="380"/>
        <end position="397"/>
    </location>
</feature>
<dbReference type="AlphaFoldDB" id="A0A2T4IFH9"/>
<dbReference type="Gene3D" id="6.10.340.10">
    <property type="match status" value="1"/>
</dbReference>
<keyword evidence="3" id="KW-0472">Membrane</keyword>
<protein>
    <recommendedName>
        <fullName evidence="4">HAMP domain-containing protein</fullName>
    </recommendedName>
</protein>
<dbReference type="Proteomes" id="UP000241193">
    <property type="component" value="Unassembled WGS sequence"/>
</dbReference>
<evidence type="ECO:0000313" key="5">
    <source>
        <dbReference type="EMBL" id="PTD96525.1"/>
    </source>
</evidence>
<dbReference type="Gene3D" id="3.40.190.10">
    <property type="entry name" value="Periplasmic binding protein-like II"/>
    <property type="match status" value="1"/>
</dbReference>
<keyword evidence="6" id="KW-1185">Reference proteome</keyword>
<dbReference type="SUPFAM" id="SSF53850">
    <property type="entry name" value="Periplasmic binding protein-like II"/>
    <property type="match status" value="1"/>
</dbReference>
<reference evidence="5 6" key="1">
    <citation type="submission" date="2018-03" db="EMBL/GenBank/DDBJ databases">
        <authorList>
            <person name="Keele B.F."/>
        </authorList>
    </citation>
    <scope>NUCLEOTIDE SEQUENCE [LARGE SCALE GENOMIC DNA]</scope>
    <source>
        <strain evidence="5 6">D20</strain>
    </source>
</reference>
<accession>A0A2T4IFH9</accession>
<evidence type="ECO:0000313" key="6">
    <source>
        <dbReference type="Proteomes" id="UP000241193"/>
    </source>
</evidence>
<comment type="caution">
    <text evidence="5">The sequence shown here is derived from an EMBL/GenBank/DDBJ whole genome shotgun (WGS) entry which is preliminary data.</text>
</comment>
<dbReference type="InterPro" id="IPR050811">
    <property type="entry name" value="Phosphate_ABC_transporter"/>
</dbReference>
<name>A0A2T4IFH9_9RHOO</name>
<dbReference type="InterPro" id="IPR003660">
    <property type="entry name" value="HAMP_dom"/>
</dbReference>
<dbReference type="EMBL" id="PZKC01000006">
    <property type="protein sequence ID" value="PTD96525.1"/>
    <property type="molecule type" value="Genomic_DNA"/>
</dbReference>
<evidence type="ECO:0000259" key="4">
    <source>
        <dbReference type="PROSITE" id="PS50885"/>
    </source>
</evidence>
<feature type="compositionally biased region" description="Basic residues" evidence="2">
    <location>
        <begin position="353"/>
        <end position="371"/>
    </location>
</feature>
<reference evidence="5 6" key="2">
    <citation type="submission" date="2018-04" db="EMBL/GenBank/DDBJ databases">
        <title>Thauera lacus sp. nov., isolated from an saline lake in Inner Mongolia, China.</title>
        <authorList>
            <person name="Liang Q.-Y."/>
        </authorList>
    </citation>
    <scope>NUCLEOTIDE SEQUENCE [LARGE SCALE GENOMIC DNA]</scope>
    <source>
        <strain evidence="5 6">D20</strain>
    </source>
</reference>
<proteinExistence type="predicted"/>
<evidence type="ECO:0000256" key="1">
    <source>
        <dbReference type="ARBA" id="ARBA00022729"/>
    </source>
</evidence>
<sequence length="397" mass="43359">MLEGRAAVGMVSRALTAEERARLQYTTIGFDARAIIVHRDNPLSALDRSQVADLFSGRIDNWQAIGGPDLKVVRVTKEAGRSTLDLFEGYSGLRSPDLMNIRLTHKILLPFMLVALTVLGAFAIVHNIEAHLRAAALREAVLLEVRTGTHELASQIKSGILTRSDRHAIAAAHTALRTDEALHELGEHGLRQPFQDYFASLVSVTALYLENRSTDGDRRLEEVERMQQDIAQAVGTALERASAERNRLATLATRTMLGALAVLIAIMAAVSLLTTRLVVVPIRRIAARMAQIAQGQGDLTATLAAESADEVGDIARAYNAMTASLRETVAATATTAGQVLARLKHWPLQPRRSNARRKHRAKRQRPWRPRWRNSPSASTMPPPPPAIPRTPPAAPCG</sequence>
<dbReference type="InterPro" id="IPR024370">
    <property type="entry name" value="PBP_domain"/>
</dbReference>
<dbReference type="Pfam" id="PF00672">
    <property type="entry name" value="HAMP"/>
    <property type="match status" value="1"/>
</dbReference>
<dbReference type="SUPFAM" id="SSF158472">
    <property type="entry name" value="HAMP domain-like"/>
    <property type="match status" value="1"/>
</dbReference>
<organism evidence="5 6">
    <name type="scientific">Pseudothauera lacus</name>
    <dbReference type="NCBI Taxonomy" id="2136175"/>
    <lineage>
        <taxon>Bacteria</taxon>
        <taxon>Pseudomonadati</taxon>
        <taxon>Pseudomonadota</taxon>
        <taxon>Betaproteobacteria</taxon>
        <taxon>Rhodocyclales</taxon>
        <taxon>Zoogloeaceae</taxon>
        <taxon>Pseudothauera</taxon>
    </lineage>
</organism>
<keyword evidence="3" id="KW-0812">Transmembrane</keyword>
<dbReference type="PANTHER" id="PTHR30570">
    <property type="entry name" value="PERIPLASMIC PHOSPHATE BINDING COMPONENT OF PHOSPHATE ABC TRANSPORTER"/>
    <property type="match status" value="1"/>
</dbReference>
<feature type="region of interest" description="Disordered" evidence="2">
    <location>
        <begin position="347"/>
        <end position="397"/>
    </location>
</feature>
<dbReference type="SMART" id="SM00304">
    <property type="entry name" value="HAMP"/>
    <property type="match status" value="1"/>
</dbReference>